<feature type="transmembrane region" description="Helical" evidence="3">
    <location>
        <begin position="448"/>
        <end position="469"/>
    </location>
</feature>
<dbReference type="OrthoDB" id="9761985at2"/>
<feature type="transmembrane region" description="Helical" evidence="3">
    <location>
        <begin position="419"/>
        <end position="436"/>
    </location>
</feature>
<dbReference type="Gene3D" id="3.40.50.150">
    <property type="entry name" value="Vaccinia Virus protein VP39"/>
    <property type="match status" value="1"/>
</dbReference>
<dbReference type="RefSeq" id="WP_145098802.1">
    <property type="nucleotide sequence ID" value="NZ_CP036274.1"/>
</dbReference>
<evidence type="ECO:0000256" key="2">
    <source>
        <dbReference type="SAM" id="MobiDB-lite"/>
    </source>
</evidence>
<proteinExistence type="predicted"/>
<sequence>MTTARNPAIGWWAAVTILVSAFLLFQVQPVISKTILPWFGGSPAVWTTCVLFFQLVLLGGYAYAHALIRYVSPGRQGIVHGVLLVLSVLTLPITPTEFWKPNDGSLPALRILVLLLVKVGLPYFLLSSSGPLVQAWFSRAYPGASPYRLYALSNIGSLLALLTYPVVFEPIFAVNHQGLMWSGAFIGFALLAGSLAWMINRLPPEPESTSTADSPANAAESADGKGDAPPATSSLLIWISLPALASMLLLATTNHLCQDIAVVPFMWIVPLSLYLISFILCFDSEFWYQRRFWGPLGVIGILVLCVLVKGDEWGNWPHPGKAESLFQTIKHLPLHALHQATLQSNSWASEFESNLAFQALVYVVLLFIICMLCHGELVKQKPQPQHLTLYYLMISAGGALGGLFVALICPFIFKMQFELSLGIVLGYVVAWIALVNDGRESWLERRQWLQWIAAVMIMGGVLFVITSTYEPLSPETEAVMRNFYGTLTVKKHEVDDETVAHRLVHGGILHGYQFIDPIRRLEATTYYVNESGAGVAVLQYPRTAGQGMRVAVVGLGSGTMAAHAQQGDVYRFYEIDPKVIVISDRFFTFRRDAEERGAKTEVILGDARIRMEKEADQKYDVIILDAFSGDAIPAHLLTVESLELYKRHLRKDADGKIMGVLAVHISNKHLDLAPVVAALARRNDLLAIQVSADESPYEPDAFTGSDWILLTQNEQFVNADLVANLSTPLAIAREDEVLWTDTHSSLLPILKSDWVRSLRERFQPKPKEAETPAAATPPTPVER</sequence>
<dbReference type="PANTHER" id="PTHR43317">
    <property type="entry name" value="THERMOSPERMINE SYNTHASE ACAULIS5"/>
    <property type="match status" value="1"/>
</dbReference>
<feature type="transmembrane region" description="Helical" evidence="3">
    <location>
        <begin position="355"/>
        <end position="377"/>
    </location>
</feature>
<feature type="transmembrane region" description="Helical" evidence="3">
    <location>
        <begin position="43"/>
        <end position="64"/>
    </location>
</feature>
<gene>
    <name evidence="4" type="ORF">ETAA8_66850</name>
</gene>
<evidence type="ECO:0000313" key="4">
    <source>
        <dbReference type="EMBL" id="QDU31526.1"/>
    </source>
</evidence>
<name>A0A517YMS6_9BACT</name>
<accession>A0A517YMS6</accession>
<evidence type="ECO:0000256" key="3">
    <source>
        <dbReference type="SAM" id="Phobius"/>
    </source>
</evidence>
<dbReference type="EMBL" id="CP036274">
    <property type="protein sequence ID" value="QDU31526.1"/>
    <property type="molecule type" value="Genomic_DNA"/>
</dbReference>
<dbReference type="CDD" id="cd02440">
    <property type="entry name" value="AdoMet_MTases"/>
    <property type="match status" value="1"/>
</dbReference>
<feature type="transmembrane region" description="Helical" evidence="3">
    <location>
        <begin position="147"/>
        <end position="167"/>
    </location>
</feature>
<protein>
    <submittedName>
        <fullName evidence="4">Spermidine synthase</fullName>
    </submittedName>
</protein>
<dbReference type="NCBIfam" id="NF037959">
    <property type="entry name" value="MFS_SpdSyn"/>
    <property type="match status" value="1"/>
</dbReference>
<feature type="transmembrane region" description="Helical" evidence="3">
    <location>
        <begin position="389"/>
        <end position="413"/>
    </location>
</feature>
<evidence type="ECO:0000313" key="5">
    <source>
        <dbReference type="Proteomes" id="UP000315017"/>
    </source>
</evidence>
<dbReference type="InterPro" id="IPR029063">
    <property type="entry name" value="SAM-dependent_MTases_sf"/>
</dbReference>
<feature type="transmembrane region" description="Helical" evidence="3">
    <location>
        <begin position="292"/>
        <end position="310"/>
    </location>
</feature>
<feature type="transmembrane region" description="Helical" evidence="3">
    <location>
        <begin position="76"/>
        <end position="95"/>
    </location>
</feature>
<evidence type="ECO:0000256" key="1">
    <source>
        <dbReference type="ARBA" id="ARBA00023115"/>
    </source>
</evidence>
<feature type="compositionally biased region" description="Basic and acidic residues" evidence="2">
    <location>
        <begin position="761"/>
        <end position="770"/>
    </location>
</feature>
<keyword evidence="3" id="KW-0472">Membrane</keyword>
<reference evidence="4 5" key="1">
    <citation type="submission" date="2019-02" db="EMBL/GenBank/DDBJ databases">
        <title>Deep-cultivation of Planctomycetes and their phenomic and genomic characterization uncovers novel biology.</title>
        <authorList>
            <person name="Wiegand S."/>
            <person name="Jogler M."/>
            <person name="Boedeker C."/>
            <person name="Pinto D."/>
            <person name="Vollmers J."/>
            <person name="Rivas-Marin E."/>
            <person name="Kohn T."/>
            <person name="Peeters S.H."/>
            <person name="Heuer A."/>
            <person name="Rast P."/>
            <person name="Oberbeckmann S."/>
            <person name="Bunk B."/>
            <person name="Jeske O."/>
            <person name="Meyerdierks A."/>
            <person name="Storesund J.E."/>
            <person name="Kallscheuer N."/>
            <person name="Luecker S."/>
            <person name="Lage O.M."/>
            <person name="Pohl T."/>
            <person name="Merkel B.J."/>
            <person name="Hornburger P."/>
            <person name="Mueller R.-W."/>
            <person name="Bruemmer F."/>
            <person name="Labrenz M."/>
            <person name="Spormann A.M."/>
            <person name="Op den Camp H."/>
            <person name="Overmann J."/>
            <person name="Amann R."/>
            <person name="Jetten M.S.M."/>
            <person name="Mascher T."/>
            <person name="Medema M.H."/>
            <person name="Devos D.P."/>
            <person name="Kaster A.-K."/>
            <person name="Ovreas L."/>
            <person name="Rohde M."/>
            <person name="Galperin M.Y."/>
            <person name="Jogler C."/>
        </authorList>
    </citation>
    <scope>NUCLEOTIDE SEQUENCE [LARGE SCALE GENOMIC DNA]</scope>
    <source>
        <strain evidence="4 5">ETA_A8</strain>
    </source>
</reference>
<feature type="region of interest" description="Disordered" evidence="2">
    <location>
        <begin position="206"/>
        <end position="227"/>
    </location>
</feature>
<dbReference type="Proteomes" id="UP000315017">
    <property type="component" value="Chromosome"/>
</dbReference>
<keyword evidence="3" id="KW-0812">Transmembrane</keyword>
<feature type="transmembrane region" description="Helical" evidence="3">
    <location>
        <begin position="235"/>
        <end position="254"/>
    </location>
</feature>
<keyword evidence="5" id="KW-1185">Reference proteome</keyword>
<keyword evidence="1" id="KW-0620">Polyamine biosynthesis</keyword>
<dbReference type="PANTHER" id="PTHR43317:SF1">
    <property type="entry name" value="THERMOSPERMINE SYNTHASE ACAULIS5"/>
    <property type="match status" value="1"/>
</dbReference>
<dbReference type="KEGG" id="aagg:ETAA8_66850"/>
<feature type="transmembrane region" description="Helical" evidence="3">
    <location>
        <begin position="260"/>
        <end position="280"/>
    </location>
</feature>
<feature type="transmembrane region" description="Helical" evidence="3">
    <location>
        <begin position="107"/>
        <end position="126"/>
    </location>
</feature>
<dbReference type="AlphaFoldDB" id="A0A517YMS6"/>
<feature type="transmembrane region" description="Helical" evidence="3">
    <location>
        <begin position="179"/>
        <end position="199"/>
    </location>
</feature>
<keyword evidence="3" id="KW-1133">Transmembrane helix</keyword>
<feature type="transmembrane region" description="Helical" evidence="3">
    <location>
        <begin position="9"/>
        <end position="31"/>
    </location>
</feature>
<organism evidence="4 5">
    <name type="scientific">Anatilimnocola aggregata</name>
    <dbReference type="NCBI Taxonomy" id="2528021"/>
    <lineage>
        <taxon>Bacteria</taxon>
        <taxon>Pseudomonadati</taxon>
        <taxon>Planctomycetota</taxon>
        <taxon>Planctomycetia</taxon>
        <taxon>Pirellulales</taxon>
        <taxon>Pirellulaceae</taxon>
        <taxon>Anatilimnocola</taxon>
    </lineage>
</organism>
<dbReference type="SUPFAM" id="SSF53335">
    <property type="entry name" value="S-adenosyl-L-methionine-dependent methyltransferases"/>
    <property type="match status" value="1"/>
</dbReference>
<feature type="region of interest" description="Disordered" evidence="2">
    <location>
        <begin position="761"/>
        <end position="783"/>
    </location>
</feature>
<dbReference type="GO" id="GO:0006596">
    <property type="term" value="P:polyamine biosynthetic process"/>
    <property type="evidence" value="ECO:0007669"/>
    <property type="project" value="UniProtKB-KW"/>
</dbReference>